<sequence>MPAGAGSQSIWLTRISRCATTLLLPLKVVVVVVVLLLLMHSYDLLFLRPYALSDWGFHTEAPVPCGRTPLSVRVCKLQAPAGPGAWIVAGPPPPRAAGRQKKGRGAAAAAAARQLLQCGLQSSCSFSSIRLHFFKEEEEEEDEGR</sequence>
<evidence type="ECO:0000313" key="2">
    <source>
        <dbReference type="EMBL" id="KAH7038323.1"/>
    </source>
</evidence>
<comment type="caution">
    <text evidence="2">The sequence shown here is derived from an EMBL/GenBank/DDBJ whole genome shotgun (WGS) entry which is preliminary data.</text>
</comment>
<name>A0A9P9BYS3_9PEZI</name>
<dbReference type="EMBL" id="JAGTJQ010000002">
    <property type="protein sequence ID" value="KAH7038323.1"/>
    <property type="molecule type" value="Genomic_DNA"/>
</dbReference>
<accession>A0A9P9BYS3</accession>
<feature type="transmembrane region" description="Helical" evidence="1">
    <location>
        <begin position="20"/>
        <end position="39"/>
    </location>
</feature>
<dbReference type="Proteomes" id="UP000756346">
    <property type="component" value="Unassembled WGS sequence"/>
</dbReference>
<evidence type="ECO:0000313" key="3">
    <source>
        <dbReference type="Proteomes" id="UP000756346"/>
    </source>
</evidence>
<protein>
    <submittedName>
        <fullName evidence="2">Uncharacterized protein</fullName>
    </submittedName>
</protein>
<organism evidence="2 3">
    <name type="scientific">Microdochium trichocladiopsis</name>
    <dbReference type="NCBI Taxonomy" id="1682393"/>
    <lineage>
        <taxon>Eukaryota</taxon>
        <taxon>Fungi</taxon>
        <taxon>Dikarya</taxon>
        <taxon>Ascomycota</taxon>
        <taxon>Pezizomycotina</taxon>
        <taxon>Sordariomycetes</taxon>
        <taxon>Xylariomycetidae</taxon>
        <taxon>Xylariales</taxon>
        <taxon>Microdochiaceae</taxon>
        <taxon>Microdochium</taxon>
    </lineage>
</organism>
<dbReference type="GeneID" id="70192910"/>
<dbReference type="AlphaFoldDB" id="A0A9P9BYS3"/>
<keyword evidence="3" id="KW-1185">Reference proteome</keyword>
<keyword evidence="1" id="KW-0812">Transmembrane</keyword>
<keyword evidence="1" id="KW-0472">Membrane</keyword>
<evidence type="ECO:0000256" key="1">
    <source>
        <dbReference type="SAM" id="Phobius"/>
    </source>
</evidence>
<dbReference type="RefSeq" id="XP_046017444.1">
    <property type="nucleotide sequence ID" value="XM_046163364.1"/>
</dbReference>
<keyword evidence="1" id="KW-1133">Transmembrane helix</keyword>
<proteinExistence type="predicted"/>
<gene>
    <name evidence="2" type="ORF">B0I36DRAFT_78162</name>
</gene>
<reference evidence="2" key="1">
    <citation type="journal article" date="2021" name="Nat. Commun.">
        <title>Genetic determinants of endophytism in the Arabidopsis root mycobiome.</title>
        <authorList>
            <person name="Mesny F."/>
            <person name="Miyauchi S."/>
            <person name="Thiergart T."/>
            <person name="Pickel B."/>
            <person name="Atanasova L."/>
            <person name="Karlsson M."/>
            <person name="Huettel B."/>
            <person name="Barry K.W."/>
            <person name="Haridas S."/>
            <person name="Chen C."/>
            <person name="Bauer D."/>
            <person name="Andreopoulos W."/>
            <person name="Pangilinan J."/>
            <person name="LaButti K."/>
            <person name="Riley R."/>
            <person name="Lipzen A."/>
            <person name="Clum A."/>
            <person name="Drula E."/>
            <person name="Henrissat B."/>
            <person name="Kohler A."/>
            <person name="Grigoriev I.V."/>
            <person name="Martin F.M."/>
            <person name="Hacquard S."/>
        </authorList>
    </citation>
    <scope>NUCLEOTIDE SEQUENCE</scope>
    <source>
        <strain evidence="2">MPI-CAGE-CH-0230</strain>
    </source>
</reference>